<evidence type="ECO:0000313" key="2">
    <source>
        <dbReference type="EMBL" id="KAL2498096.1"/>
    </source>
</evidence>
<organism evidence="2 3">
    <name type="scientific">Abeliophyllum distichum</name>
    <dbReference type="NCBI Taxonomy" id="126358"/>
    <lineage>
        <taxon>Eukaryota</taxon>
        <taxon>Viridiplantae</taxon>
        <taxon>Streptophyta</taxon>
        <taxon>Embryophyta</taxon>
        <taxon>Tracheophyta</taxon>
        <taxon>Spermatophyta</taxon>
        <taxon>Magnoliopsida</taxon>
        <taxon>eudicotyledons</taxon>
        <taxon>Gunneridae</taxon>
        <taxon>Pentapetalae</taxon>
        <taxon>asterids</taxon>
        <taxon>lamiids</taxon>
        <taxon>Lamiales</taxon>
        <taxon>Oleaceae</taxon>
        <taxon>Forsythieae</taxon>
        <taxon>Abeliophyllum</taxon>
    </lineage>
</organism>
<evidence type="ECO:0000313" key="3">
    <source>
        <dbReference type="Proteomes" id="UP001604336"/>
    </source>
</evidence>
<dbReference type="AlphaFoldDB" id="A0ABD1SBH6"/>
<sequence length="210" mass="23841">MLVTKIFLHFEVPTSDEIFISQKPTDTINLSTLKRIKIIKEQGKWVAKTKRFDTESGPSKLPSECDEAMRDNNQDEEDTPPPSPLRGIPRSSFPSSSSNFTFSKDHYNLLNGRIDSLTSTIDSLQNLVDGLTSLLQQVLASQQELNTRFDIVFPPPPPSEALDFYLHFKNILAYGLGRVREELESPESYDEKKVSRSETDERLHAIAMHD</sequence>
<dbReference type="Proteomes" id="UP001604336">
    <property type="component" value="Unassembled WGS sequence"/>
</dbReference>
<proteinExistence type="predicted"/>
<comment type="caution">
    <text evidence="2">The sequence shown here is derived from an EMBL/GenBank/DDBJ whole genome shotgun (WGS) entry which is preliminary data.</text>
</comment>
<evidence type="ECO:0000256" key="1">
    <source>
        <dbReference type="SAM" id="MobiDB-lite"/>
    </source>
</evidence>
<reference evidence="3" key="1">
    <citation type="submission" date="2024-07" db="EMBL/GenBank/DDBJ databases">
        <title>Two chromosome-level genome assemblies of Korean endemic species Abeliophyllum distichum and Forsythia ovata (Oleaceae).</title>
        <authorList>
            <person name="Jang H."/>
        </authorList>
    </citation>
    <scope>NUCLEOTIDE SEQUENCE [LARGE SCALE GENOMIC DNA]</scope>
</reference>
<dbReference type="EMBL" id="JBFOLK010000007">
    <property type="protein sequence ID" value="KAL2498096.1"/>
    <property type="molecule type" value="Genomic_DNA"/>
</dbReference>
<feature type="region of interest" description="Disordered" evidence="1">
    <location>
        <begin position="49"/>
        <end position="97"/>
    </location>
</feature>
<name>A0ABD1SBH6_9LAMI</name>
<accession>A0ABD1SBH6</accession>
<feature type="region of interest" description="Disordered" evidence="1">
    <location>
        <begin position="185"/>
        <end position="210"/>
    </location>
</feature>
<keyword evidence="3" id="KW-1185">Reference proteome</keyword>
<gene>
    <name evidence="2" type="ORF">Adt_23646</name>
</gene>
<protein>
    <submittedName>
        <fullName evidence="2">Uncharacterized protein</fullName>
    </submittedName>
</protein>